<keyword evidence="3" id="KW-0472">Membrane</keyword>
<organism evidence="5 6">
    <name type="scientific">Cymbomonas tetramitiformis</name>
    <dbReference type="NCBI Taxonomy" id="36881"/>
    <lineage>
        <taxon>Eukaryota</taxon>
        <taxon>Viridiplantae</taxon>
        <taxon>Chlorophyta</taxon>
        <taxon>Pyramimonadophyceae</taxon>
        <taxon>Pyramimonadales</taxon>
        <taxon>Pyramimonadaceae</taxon>
        <taxon>Cymbomonas</taxon>
    </lineage>
</organism>
<feature type="compositionally biased region" description="Acidic residues" evidence="2">
    <location>
        <begin position="16"/>
        <end position="25"/>
    </location>
</feature>
<dbReference type="PROSITE" id="PS50033">
    <property type="entry name" value="UBX"/>
    <property type="match status" value="1"/>
</dbReference>
<evidence type="ECO:0000259" key="4">
    <source>
        <dbReference type="PROSITE" id="PS50033"/>
    </source>
</evidence>
<dbReference type="InterPro" id="IPR001012">
    <property type="entry name" value="UBX_dom"/>
</dbReference>
<dbReference type="GO" id="GO:0005783">
    <property type="term" value="C:endoplasmic reticulum"/>
    <property type="evidence" value="ECO:0007669"/>
    <property type="project" value="TreeGrafter"/>
</dbReference>
<evidence type="ECO:0000313" key="5">
    <source>
        <dbReference type="EMBL" id="KAK3249628.1"/>
    </source>
</evidence>
<feature type="compositionally biased region" description="Basic and acidic residues" evidence="2">
    <location>
        <begin position="220"/>
        <end position="232"/>
    </location>
</feature>
<keyword evidence="3" id="KW-1133">Transmembrane helix</keyword>
<keyword evidence="1" id="KW-0175">Coiled coil</keyword>
<feature type="region of interest" description="Disordered" evidence="2">
    <location>
        <begin position="1"/>
        <end position="25"/>
    </location>
</feature>
<dbReference type="CDD" id="cd01767">
    <property type="entry name" value="UBX"/>
    <property type="match status" value="1"/>
</dbReference>
<dbReference type="EMBL" id="LGRX02027230">
    <property type="protein sequence ID" value="KAK3249628.1"/>
    <property type="molecule type" value="Genomic_DNA"/>
</dbReference>
<dbReference type="GO" id="GO:0043130">
    <property type="term" value="F:ubiquitin binding"/>
    <property type="evidence" value="ECO:0007669"/>
    <property type="project" value="TreeGrafter"/>
</dbReference>
<dbReference type="Pfam" id="PF00789">
    <property type="entry name" value="UBX"/>
    <property type="match status" value="1"/>
</dbReference>
<keyword evidence="6" id="KW-1185">Reference proteome</keyword>
<proteinExistence type="predicted"/>
<comment type="caution">
    <text evidence="5">The sequence shown here is derived from an EMBL/GenBank/DDBJ whole genome shotgun (WGS) entry which is preliminary data.</text>
</comment>
<sequence length="468" mass="52601">MEGSDYNPAGESVEMPVEELSEQQENEENTLVEDDAIDSSVLVAWGIIVATLLAFFWYQVYPIEATSFFDFVRKLTPLYPLQSMSYEAAQRKKKADAEAKAIWDEEQRELRKQQIEEMRRERLESEVQAKRAADEERAARAKDQLIKEEALQDAFRANVDNAQETLLKATEEKVLNEQQAAEEAQIKRALALSERTAAEEAAHLGQQAAATVRQASYDEKTALKPSKREGQPKDQVPALYDERQEDKLRRLESLKKKQLEFEAEASNKASAAKAAKQARASSAAVATTASATPDACINGWMQPGLLQAESDSDRALRLGQIENQEYRRVVQEQDAEFEAALQADRARDAAEEAARRFEHQANERRAQLKDHWQSLEEPAAGAPGVVDIAVRLPQGIRFQRRFDGNALLTDVFDWVDGQWAAPSGAQAVPFQLVTDYPRRVFTFNEAAEAEIKVEEFGSKTLFSAQFDD</sequence>
<feature type="region of interest" description="Disordered" evidence="2">
    <location>
        <begin position="220"/>
        <end position="244"/>
    </location>
</feature>
<dbReference type="PANTHER" id="PTHR23322:SF1">
    <property type="entry name" value="FAS-ASSOCIATED FACTOR 2"/>
    <property type="match status" value="1"/>
</dbReference>
<dbReference type="PANTHER" id="PTHR23322">
    <property type="entry name" value="FAS-ASSOCIATED PROTEIN"/>
    <property type="match status" value="1"/>
</dbReference>
<dbReference type="Gene3D" id="3.10.20.90">
    <property type="entry name" value="Phosphatidylinositol 3-kinase Catalytic Subunit, Chain A, domain 1"/>
    <property type="match status" value="1"/>
</dbReference>
<evidence type="ECO:0000256" key="2">
    <source>
        <dbReference type="SAM" id="MobiDB-lite"/>
    </source>
</evidence>
<dbReference type="SMART" id="SM00166">
    <property type="entry name" value="UBX"/>
    <property type="match status" value="1"/>
</dbReference>
<name>A0AAE0C726_9CHLO</name>
<protein>
    <recommendedName>
        <fullName evidence="4">UBX domain-containing protein</fullName>
    </recommendedName>
</protein>
<gene>
    <name evidence="5" type="ORF">CYMTET_40955</name>
</gene>
<dbReference type="AlphaFoldDB" id="A0AAE0C726"/>
<evidence type="ECO:0000256" key="1">
    <source>
        <dbReference type="SAM" id="Coils"/>
    </source>
</evidence>
<dbReference type="GO" id="GO:0036503">
    <property type="term" value="P:ERAD pathway"/>
    <property type="evidence" value="ECO:0007669"/>
    <property type="project" value="TreeGrafter"/>
</dbReference>
<dbReference type="InterPro" id="IPR050730">
    <property type="entry name" value="UBX_domain-protein"/>
</dbReference>
<accession>A0AAE0C726</accession>
<evidence type="ECO:0000313" key="6">
    <source>
        <dbReference type="Proteomes" id="UP001190700"/>
    </source>
</evidence>
<feature type="coiled-coil region" evidence="1">
    <location>
        <begin position="115"/>
        <end position="187"/>
    </location>
</feature>
<dbReference type="SUPFAM" id="SSF54236">
    <property type="entry name" value="Ubiquitin-like"/>
    <property type="match status" value="1"/>
</dbReference>
<evidence type="ECO:0000256" key="3">
    <source>
        <dbReference type="SAM" id="Phobius"/>
    </source>
</evidence>
<feature type="domain" description="UBX" evidence="4">
    <location>
        <begin position="381"/>
        <end position="445"/>
    </location>
</feature>
<feature type="transmembrane region" description="Helical" evidence="3">
    <location>
        <begin position="42"/>
        <end position="61"/>
    </location>
</feature>
<dbReference type="InterPro" id="IPR029071">
    <property type="entry name" value="Ubiquitin-like_domsf"/>
</dbReference>
<reference evidence="5 6" key="1">
    <citation type="journal article" date="2015" name="Genome Biol. Evol.">
        <title>Comparative Genomics of a Bacterivorous Green Alga Reveals Evolutionary Causalities and Consequences of Phago-Mixotrophic Mode of Nutrition.</title>
        <authorList>
            <person name="Burns J.A."/>
            <person name="Paasch A."/>
            <person name="Narechania A."/>
            <person name="Kim E."/>
        </authorList>
    </citation>
    <scope>NUCLEOTIDE SEQUENCE [LARGE SCALE GENOMIC DNA]</scope>
    <source>
        <strain evidence="5 6">PLY_AMNH</strain>
    </source>
</reference>
<dbReference type="Proteomes" id="UP001190700">
    <property type="component" value="Unassembled WGS sequence"/>
</dbReference>
<keyword evidence="3" id="KW-0812">Transmembrane</keyword>